<dbReference type="RefSeq" id="WP_398274410.1">
    <property type="nucleotide sequence ID" value="NZ_JBITLV010000001.1"/>
</dbReference>
<dbReference type="EMBL" id="JBITLV010000001">
    <property type="protein sequence ID" value="MFI7585839.1"/>
    <property type="molecule type" value="Genomic_DNA"/>
</dbReference>
<dbReference type="InterPro" id="IPR039569">
    <property type="entry name" value="FAS1-like_DH_region"/>
</dbReference>
<evidence type="ECO:0000313" key="5">
    <source>
        <dbReference type="Proteomes" id="UP001612915"/>
    </source>
</evidence>
<evidence type="ECO:0000259" key="3">
    <source>
        <dbReference type="Pfam" id="PF13452"/>
    </source>
</evidence>
<comment type="caution">
    <text evidence="4">The sequence shown here is derived from an EMBL/GenBank/DDBJ whole genome shotgun (WGS) entry which is preliminary data.</text>
</comment>
<dbReference type="InterPro" id="IPR029069">
    <property type="entry name" value="HotDog_dom_sf"/>
</dbReference>
<protein>
    <submittedName>
        <fullName evidence="4">MaoC/PaaZ C-terminal domain-containing protein</fullName>
    </submittedName>
</protein>
<dbReference type="InterPro" id="IPR002539">
    <property type="entry name" value="MaoC-like_dom"/>
</dbReference>
<dbReference type="SUPFAM" id="SSF54637">
    <property type="entry name" value="Thioesterase/thiol ester dehydrase-isomerase"/>
    <property type="match status" value="2"/>
</dbReference>
<dbReference type="PANTHER" id="PTHR43841:SF3">
    <property type="entry name" value="(3R)-HYDROXYACYL-ACP DEHYDRATASE SUBUNIT HADB"/>
    <property type="match status" value="1"/>
</dbReference>
<name>A0ABW8AHK8_9ACTN</name>
<dbReference type="Gene3D" id="3.10.129.10">
    <property type="entry name" value="Hotdog Thioesterase"/>
    <property type="match status" value="1"/>
</dbReference>
<sequence>MSDAMSMIASATGQEPIVVNGDEIRGQSRVRHYSVSAEELAAYAAATGDTRTDRIAGEVASPAFGFVPLTPLLFEVVDEVAGDVGPTGVVHTHQRFTVHESIAAGDELTVTASVADLRGGPFGTVCTILASTVRADGVEVNSQLVTALLVGSTCENPIIDDAYAPGEPPAGVGKPPAGSIPLSIDRDLAPRYADASGDRNPIHLDAAYARNAGFPGTILHGMCTLAMSANALEAKFPEFVHSTGLVIEFTRPVFPGDKLTVKYDVDEAEGGVDLRFEVVNRKMRTVMRGGSLSLRK</sequence>
<dbReference type="Pfam" id="PF01575">
    <property type="entry name" value="MaoC_dehydratas"/>
    <property type="match status" value="1"/>
</dbReference>
<evidence type="ECO:0000256" key="1">
    <source>
        <dbReference type="ARBA" id="ARBA00005254"/>
    </source>
</evidence>
<organism evidence="4 5">
    <name type="scientific">Spongisporangium articulatum</name>
    <dbReference type="NCBI Taxonomy" id="3362603"/>
    <lineage>
        <taxon>Bacteria</taxon>
        <taxon>Bacillati</taxon>
        <taxon>Actinomycetota</taxon>
        <taxon>Actinomycetes</taxon>
        <taxon>Kineosporiales</taxon>
        <taxon>Kineosporiaceae</taxon>
        <taxon>Spongisporangium</taxon>
    </lineage>
</organism>
<keyword evidence="5" id="KW-1185">Reference proteome</keyword>
<evidence type="ECO:0000313" key="4">
    <source>
        <dbReference type="EMBL" id="MFI7585839.1"/>
    </source>
</evidence>
<evidence type="ECO:0000259" key="2">
    <source>
        <dbReference type="Pfam" id="PF01575"/>
    </source>
</evidence>
<gene>
    <name evidence="4" type="ORF">ACIB24_02045</name>
</gene>
<dbReference type="PANTHER" id="PTHR43841">
    <property type="entry name" value="3-HYDROXYACYL-THIOESTER DEHYDRATASE HTDX-RELATED"/>
    <property type="match status" value="1"/>
</dbReference>
<comment type="similarity">
    <text evidence="1">Belongs to the enoyl-CoA hydratase/isomerase family.</text>
</comment>
<dbReference type="CDD" id="cd03441">
    <property type="entry name" value="R_hydratase_like"/>
    <property type="match status" value="1"/>
</dbReference>
<dbReference type="Pfam" id="PF13452">
    <property type="entry name" value="FAS1_DH_region"/>
    <property type="match status" value="1"/>
</dbReference>
<feature type="domain" description="MaoC-like" evidence="2">
    <location>
        <begin position="172"/>
        <end position="269"/>
    </location>
</feature>
<accession>A0ABW8AHK8</accession>
<proteinExistence type="inferred from homology"/>
<feature type="domain" description="FAS1-like dehydratase" evidence="3">
    <location>
        <begin position="31"/>
        <end position="133"/>
    </location>
</feature>
<dbReference type="Proteomes" id="UP001612915">
    <property type="component" value="Unassembled WGS sequence"/>
</dbReference>
<reference evidence="4 5" key="1">
    <citation type="submission" date="2024-10" db="EMBL/GenBank/DDBJ databases">
        <title>The Natural Products Discovery Center: Release of the First 8490 Sequenced Strains for Exploring Actinobacteria Biosynthetic Diversity.</title>
        <authorList>
            <person name="Kalkreuter E."/>
            <person name="Kautsar S.A."/>
            <person name="Yang D."/>
            <person name="Bader C.D."/>
            <person name="Teijaro C.N."/>
            <person name="Fluegel L."/>
            <person name="Davis C.M."/>
            <person name="Simpson J.R."/>
            <person name="Lauterbach L."/>
            <person name="Steele A.D."/>
            <person name="Gui C."/>
            <person name="Meng S."/>
            <person name="Li G."/>
            <person name="Viehrig K."/>
            <person name="Ye F."/>
            <person name="Su P."/>
            <person name="Kiefer A.F."/>
            <person name="Nichols A."/>
            <person name="Cepeda A.J."/>
            <person name="Yan W."/>
            <person name="Fan B."/>
            <person name="Jiang Y."/>
            <person name="Adhikari A."/>
            <person name="Zheng C.-J."/>
            <person name="Schuster L."/>
            <person name="Cowan T.M."/>
            <person name="Smanski M.J."/>
            <person name="Chevrette M.G."/>
            <person name="De Carvalho L.P.S."/>
            <person name="Shen B."/>
        </authorList>
    </citation>
    <scope>NUCLEOTIDE SEQUENCE [LARGE SCALE GENOMIC DNA]</scope>
    <source>
        <strain evidence="4 5">NPDC049639</strain>
    </source>
</reference>